<dbReference type="STRING" id="326424.FRAAL3748"/>
<dbReference type="RefSeq" id="WP_011604887.1">
    <property type="nucleotide sequence ID" value="NC_008278.1"/>
</dbReference>
<proteinExistence type="predicted"/>
<dbReference type="PANTHER" id="PTHR35802">
    <property type="entry name" value="PROTEASE SYNTHASE AND SPORULATION PROTEIN PAI 2"/>
    <property type="match status" value="1"/>
</dbReference>
<name>Q0RJC1_FRAAA</name>
<evidence type="ECO:0000313" key="2">
    <source>
        <dbReference type="EMBL" id="CAJ62391.1"/>
    </source>
</evidence>
<dbReference type="InterPro" id="IPR007396">
    <property type="entry name" value="TR_PAI2-type"/>
</dbReference>
<dbReference type="SUPFAM" id="SSF50475">
    <property type="entry name" value="FMN-binding split barrel"/>
    <property type="match status" value="1"/>
</dbReference>
<dbReference type="EMBL" id="CT573213">
    <property type="protein sequence ID" value="CAJ62391.1"/>
    <property type="molecule type" value="Genomic_DNA"/>
</dbReference>
<feature type="region of interest" description="Disordered" evidence="1">
    <location>
        <begin position="194"/>
        <end position="256"/>
    </location>
</feature>
<dbReference type="Gene3D" id="2.30.110.10">
    <property type="entry name" value="Electron Transport, Fmn-binding Protein, Chain A"/>
    <property type="match status" value="1"/>
</dbReference>
<dbReference type="OrthoDB" id="9794948at2"/>
<accession>Q0RJC1</accession>
<sequence>MYVPVPFSADAATIAEILAHPGAADLVTVTDTGPLASVVPFVLDPTRGPRGALLGHLARGNDQWRTGRDGPALVIVGGPDAYISPSWYAAKAEHGRVVPTWDYIRVHVHGRLRVHDDPTWLADVLRRLTDTHEAAHAEPWSVDDAPPDYLAGMLRAVVGVEVVIDRVEAAVKLSQNRPPADVEGILAGLRARGEHATADAVAHHRPPTPPTGPRQPGQPRQPRQPRRPDRSIQPSQATAQDAQDAPITPTPPAADG</sequence>
<dbReference type="Pfam" id="PF04299">
    <property type="entry name" value="FMN_bind_2"/>
    <property type="match status" value="1"/>
</dbReference>
<organism evidence="2 3">
    <name type="scientific">Frankia alni (strain DSM 45986 / CECT 9034 / ACN14a)</name>
    <dbReference type="NCBI Taxonomy" id="326424"/>
    <lineage>
        <taxon>Bacteria</taxon>
        <taxon>Bacillati</taxon>
        <taxon>Actinomycetota</taxon>
        <taxon>Actinomycetes</taxon>
        <taxon>Frankiales</taxon>
        <taxon>Frankiaceae</taxon>
        <taxon>Frankia</taxon>
    </lineage>
</organism>
<dbReference type="KEGG" id="fal:FRAAL3748"/>
<dbReference type="AlphaFoldDB" id="Q0RJC1"/>
<dbReference type="PANTHER" id="PTHR35802:SF1">
    <property type="entry name" value="PROTEASE SYNTHASE AND SPORULATION PROTEIN PAI 2"/>
    <property type="match status" value="1"/>
</dbReference>
<evidence type="ECO:0000256" key="1">
    <source>
        <dbReference type="SAM" id="MobiDB-lite"/>
    </source>
</evidence>
<protein>
    <submittedName>
        <fullName evidence="2">Transcriptional regulator</fullName>
    </submittedName>
</protein>
<dbReference type="HOGENOM" id="CLU_065853_0_1_11"/>
<evidence type="ECO:0000313" key="3">
    <source>
        <dbReference type="Proteomes" id="UP000000657"/>
    </source>
</evidence>
<dbReference type="eggNOG" id="COG2808">
    <property type="taxonomic scope" value="Bacteria"/>
</dbReference>
<keyword evidence="3" id="KW-1185">Reference proteome</keyword>
<reference evidence="2 3" key="1">
    <citation type="journal article" date="2007" name="Genome Res.">
        <title>Genome characteristics of facultatively symbiotic Frankia sp. strains reflect host range and host plant biogeography.</title>
        <authorList>
            <person name="Normand P."/>
            <person name="Lapierre P."/>
            <person name="Tisa L.S."/>
            <person name="Gogarten J.P."/>
            <person name="Alloisio N."/>
            <person name="Bagnarol E."/>
            <person name="Bassi C.A."/>
            <person name="Berry A.M."/>
            <person name="Bickhart D.M."/>
            <person name="Choisne N."/>
            <person name="Couloux A."/>
            <person name="Cournoyer B."/>
            <person name="Cruveiller S."/>
            <person name="Daubin V."/>
            <person name="Demange N."/>
            <person name="Francino M.P."/>
            <person name="Goltsman E."/>
            <person name="Huang Y."/>
            <person name="Kopp O.R."/>
            <person name="Labarre L."/>
            <person name="Lapidus A."/>
            <person name="Lavire C."/>
            <person name="Marechal J."/>
            <person name="Martinez M."/>
            <person name="Mastronunzio J.E."/>
            <person name="Mullin B.C."/>
            <person name="Niemann J."/>
            <person name="Pujic P."/>
            <person name="Rawnsley T."/>
            <person name="Rouy Z."/>
            <person name="Schenowitz C."/>
            <person name="Sellstedt A."/>
            <person name="Tavares F."/>
            <person name="Tomkins J.P."/>
            <person name="Vallenet D."/>
            <person name="Valverde C."/>
            <person name="Wall L.G."/>
            <person name="Wang Y."/>
            <person name="Medigue C."/>
            <person name="Benson D.R."/>
        </authorList>
    </citation>
    <scope>NUCLEOTIDE SEQUENCE [LARGE SCALE GENOMIC DNA]</scope>
    <source>
        <strain evidence="3">DSM 45986 / CECT 9034 / ACN14a</strain>
    </source>
</reference>
<gene>
    <name evidence="2" type="ordered locus">FRAAL3748</name>
</gene>
<dbReference type="InterPro" id="IPR012349">
    <property type="entry name" value="Split_barrel_FMN-bd"/>
</dbReference>
<dbReference type="Proteomes" id="UP000000657">
    <property type="component" value="Chromosome"/>
</dbReference>